<comment type="catalytic activity">
    <reaction evidence="5">
        <text>dTDP-beta-L-rhamnose + NADP(+) = dTDP-4-dehydro-beta-L-rhamnose + NADPH + H(+)</text>
        <dbReference type="Rhea" id="RHEA:21796"/>
        <dbReference type="ChEBI" id="CHEBI:15378"/>
        <dbReference type="ChEBI" id="CHEBI:57510"/>
        <dbReference type="ChEBI" id="CHEBI:57783"/>
        <dbReference type="ChEBI" id="CHEBI:58349"/>
        <dbReference type="ChEBI" id="CHEBI:62830"/>
        <dbReference type="EC" id="1.1.1.133"/>
    </reaction>
</comment>
<feature type="domain" description="RmlD-like substrate binding" evidence="7">
    <location>
        <begin position="3"/>
        <end position="258"/>
    </location>
</feature>
<evidence type="ECO:0000313" key="8">
    <source>
        <dbReference type="EMBL" id="MDF0714784.1"/>
    </source>
</evidence>
<evidence type="ECO:0000256" key="3">
    <source>
        <dbReference type="ARBA" id="ARBA00012929"/>
    </source>
</evidence>
<comment type="similarity">
    <text evidence="2 6">Belongs to the dTDP-4-dehydrorhamnose reductase family.</text>
</comment>
<comment type="pathway">
    <text evidence="1 6">Carbohydrate biosynthesis; dTDP-L-rhamnose biosynthesis.</text>
</comment>
<dbReference type="EC" id="1.1.1.133" evidence="3 6"/>
<evidence type="ECO:0000256" key="6">
    <source>
        <dbReference type="RuleBase" id="RU364082"/>
    </source>
</evidence>
<comment type="function">
    <text evidence="6">Catalyzes the reduction of dTDP-6-deoxy-L-lyxo-4-hexulose to yield dTDP-L-rhamnose.</text>
</comment>
<dbReference type="Proteomes" id="UP001221366">
    <property type="component" value="Unassembled WGS sequence"/>
</dbReference>
<dbReference type="Gene3D" id="3.40.50.720">
    <property type="entry name" value="NAD(P)-binding Rossmann-like Domain"/>
    <property type="match status" value="1"/>
</dbReference>
<dbReference type="CDD" id="cd05254">
    <property type="entry name" value="dTDP_HR_like_SDR_e"/>
    <property type="match status" value="1"/>
</dbReference>
<organism evidence="8 9">
    <name type="scientific">Flagellimonas yonaguniensis</name>
    <dbReference type="NCBI Taxonomy" id="3031325"/>
    <lineage>
        <taxon>Bacteria</taxon>
        <taxon>Pseudomonadati</taxon>
        <taxon>Bacteroidota</taxon>
        <taxon>Flavobacteriia</taxon>
        <taxon>Flavobacteriales</taxon>
        <taxon>Flavobacteriaceae</taxon>
        <taxon>Flagellimonas</taxon>
    </lineage>
</organism>
<dbReference type="InterPro" id="IPR036291">
    <property type="entry name" value="NAD(P)-bd_dom_sf"/>
</dbReference>
<comment type="caution">
    <text evidence="8">The sequence shown here is derived from an EMBL/GenBank/DDBJ whole genome shotgun (WGS) entry which is preliminary data.</text>
</comment>
<protein>
    <recommendedName>
        <fullName evidence="4 6">dTDP-4-dehydrorhamnose reductase</fullName>
        <ecNumber evidence="3 6">1.1.1.133</ecNumber>
    </recommendedName>
</protein>
<reference evidence="8 9" key="1">
    <citation type="submission" date="2023-03" db="EMBL/GenBank/DDBJ databases">
        <title>Muricauda XX sp. nov. and Muricauda XXX sp. nov., two novel species isolated from Okinawa Trough.</title>
        <authorList>
            <person name="Cao W."/>
            <person name="Deng X."/>
        </authorList>
    </citation>
    <scope>NUCLEOTIDE SEQUENCE [LARGE SCALE GENOMIC DNA]</scope>
    <source>
        <strain evidence="8 9">334s03</strain>
    </source>
</reference>
<dbReference type="NCBIfam" id="TIGR01214">
    <property type="entry name" value="rmlD"/>
    <property type="match status" value="1"/>
</dbReference>
<proteinExistence type="inferred from homology"/>
<evidence type="ECO:0000256" key="2">
    <source>
        <dbReference type="ARBA" id="ARBA00010944"/>
    </source>
</evidence>
<dbReference type="InterPro" id="IPR005913">
    <property type="entry name" value="dTDP_dehydrorham_reduct"/>
</dbReference>
<dbReference type="Pfam" id="PF04321">
    <property type="entry name" value="RmlD_sub_bind"/>
    <property type="match status" value="1"/>
</dbReference>
<name>A0ABT5XUD1_9FLAO</name>
<evidence type="ECO:0000313" key="9">
    <source>
        <dbReference type="Proteomes" id="UP001221366"/>
    </source>
</evidence>
<keyword evidence="9" id="KW-1185">Reference proteome</keyword>
<dbReference type="EMBL" id="JARFVB010000001">
    <property type="protein sequence ID" value="MDF0714784.1"/>
    <property type="molecule type" value="Genomic_DNA"/>
</dbReference>
<dbReference type="SUPFAM" id="SSF51735">
    <property type="entry name" value="NAD(P)-binding Rossmann-fold domains"/>
    <property type="match status" value="1"/>
</dbReference>
<dbReference type="PANTHER" id="PTHR10491">
    <property type="entry name" value="DTDP-4-DEHYDRORHAMNOSE REDUCTASE"/>
    <property type="match status" value="1"/>
</dbReference>
<accession>A0ABT5XUD1</accession>
<keyword evidence="6" id="KW-0521">NADP</keyword>
<dbReference type="GO" id="GO:0008831">
    <property type="term" value="F:dTDP-4-dehydrorhamnose reductase activity"/>
    <property type="evidence" value="ECO:0007669"/>
    <property type="project" value="UniProtKB-EC"/>
</dbReference>
<dbReference type="PANTHER" id="PTHR10491:SF4">
    <property type="entry name" value="METHIONINE ADENOSYLTRANSFERASE 2 SUBUNIT BETA"/>
    <property type="match status" value="1"/>
</dbReference>
<keyword evidence="6 8" id="KW-0560">Oxidoreductase</keyword>
<gene>
    <name evidence="8" type="primary">rfbD</name>
    <name evidence="8" type="ORF">PY092_01370</name>
</gene>
<evidence type="ECO:0000256" key="4">
    <source>
        <dbReference type="ARBA" id="ARBA00017099"/>
    </source>
</evidence>
<dbReference type="Gene3D" id="3.90.25.10">
    <property type="entry name" value="UDP-galactose 4-epimerase, domain 1"/>
    <property type="match status" value="1"/>
</dbReference>
<sequence length="259" mass="29399">MGRILITGAGGQLGLTFQEHIHDFPEVSFDLKTSSELDIAQPVQLADTFRIGQYDFCINCAAYTNVENAEKHPEEAFAVNAEGVKNLAEICKEHGTTLIHISTDYVFDGEKKSAYSIDDTPNPINEYGKSKLAGEKFIQQILPNHYIIRTSWLYSKKYGHNFYRTILRKALDGEDLYVTDAQEGCPTNTERLAMFIMKEIVLGNKPFGLYHFTDGEPMTWYDFAQKILDENGLKHKVKLVLDANYRTFAKRPKNSVLAE</sequence>
<dbReference type="RefSeq" id="WP_275614064.1">
    <property type="nucleotide sequence ID" value="NZ_JARFVB010000001.1"/>
</dbReference>
<evidence type="ECO:0000256" key="5">
    <source>
        <dbReference type="ARBA" id="ARBA00048200"/>
    </source>
</evidence>
<dbReference type="InterPro" id="IPR029903">
    <property type="entry name" value="RmlD-like-bd"/>
</dbReference>
<evidence type="ECO:0000259" key="7">
    <source>
        <dbReference type="Pfam" id="PF04321"/>
    </source>
</evidence>
<evidence type="ECO:0000256" key="1">
    <source>
        <dbReference type="ARBA" id="ARBA00004781"/>
    </source>
</evidence>